<evidence type="ECO:0000256" key="1">
    <source>
        <dbReference type="ARBA" id="ARBA00022598"/>
    </source>
</evidence>
<dbReference type="Proteomes" id="UP000239663">
    <property type="component" value="Unassembled WGS sequence"/>
</dbReference>
<keyword evidence="6" id="KW-1185">Reference proteome</keyword>
<evidence type="ECO:0000313" key="5">
    <source>
        <dbReference type="EMBL" id="PQD94917.1"/>
    </source>
</evidence>
<dbReference type="PIRSF" id="PIRSF012535">
    <property type="entry name" value="UCP012535"/>
    <property type="match status" value="1"/>
</dbReference>
<dbReference type="Pfam" id="PF24850">
    <property type="entry name" value="CC_BshC"/>
    <property type="match status" value="1"/>
</dbReference>
<dbReference type="NCBIfam" id="TIGR03998">
    <property type="entry name" value="thiol_BshC"/>
    <property type="match status" value="1"/>
</dbReference>
<protein>
    <recommendedName>
        <fullName evidence="2">Putative cysteine ligase BshC</fullName>
        <ecNumber evidence="2">6.-.-.-</ecNumber>
    </recommendedName>
</protein>
<sequence>MDYIKMNLPALNRFATDYINGVLKKGDFFQYDWQDEGDILKRAEWLDSKMFPRDEAASYIEGFMGKFGISERSKENIEALRKDALVIIGGQQAGLLTGPLYSIHKIISIIKLAKEQSEKLKKPVIPVFWIAGEDHDYNEVNHVYLESESSMQKMTYPGPPTGKRMVSDIKLDKDMALEWAEAVFAELGETERTNLLMDWVDHAIERSETFTEFFACLINDLFNDTGLLLVDSGDPHFRKLAAPYYYQIAFEGKGISTEVLNQQAVLRESGYKPIIDINEECCNLFYYEPTTQNRVLLERKPGTDHYEGKGSNITFTEAELDRLLSKTPESFSTNVVTRPLIQEKLFPVLGFIGGPGEIAYWSEIMPVFRMLGEQMPPLWPRLSFTLVEGAVNRLLHELDLSIEEVLRKGCSAQKESYLEKLHKNVPNTYSDIIKSLENDHMKWQNDVVHLDEGLKPLFEKNRQILVDQLLFMQKKIEEHQARKNADTIGKYDRVENSLHPVGGLQERIWNPFYFLNHYGSSWIDDLLEEDLAFDGSHYVIYL</sequence>
<dbReference type="AlphaFoldDB" id="A0A2S7MYU3"/>
<name>A0A2S7MYU3_9BACI</name>
<comment type="similarity">
    <text evidence="2">Belongs to the BshC family.</text>
</comment>
<proteinExistence type="inferred from homology"/>
<evidence type="ECO:0000259" key="3">
    <source>
        <dbReference type="Pfam" id="PF10079"/>
    </source>
</evidence>
<dbReference type="HAMAP" id="MF_01867">
    <property type="entry name" value="BshC"/>
    <property type="match status" value="1"/>
</dbReference>
<dbReference type="OrthoDB" id="9765151at2"/>
<comment type="function">
    <text evidence="2">Involved in bacillithiol (BSH) biosynthesis. May catalyze the last step of the pathway, the addition of cysteine to glucosamine malate (GlcN-Mal) to generate BSH.</text>
</comment>
<dbReference type="Pfam" id="PF10079">
    <property type="entry name" value="Rossmann-like_BshC"/>
    <property type="match status" value="1"/>
</dbReference>
<dbReference type="EC" id="6.-.-.-" evidence="2"/>
<feature type="domain" description="Bacillithiol biosynthesis BshC C-terminal coiled-coil" evidence="4">
    <location>
        <begin position="384"/>
        <end position="542"/>
    </location>
</feature>
<evidence type="ECO:0000259" key="4">
    <source>
        <dbReference type="Pfam" id="PF24850"/>
    </source>
</evidence>
<dbReference type="GO" id="GO:0016874">
    <property type="term" value="F:ligase activity"/>
    <property type="evidence" value="ECO:0007669"/>
    <property type="project" value="UniProtKB-UniRule"/>
</dbReference>
<comment type="caution">
    <text evidence="5">The sequence shown here is derived from an EMBL/GenBank/DDBJ whole genome shotgun (WGS) entry which is preliminary data.</text>
</comment>
<dbReference type="InterPro" id="IPR055399">
    <property type="entry name" value="CC_BshC"/>
</dbReference>
<dbReference type="EMBL" id="PKOZ01000006">
    <property type="protein sequence ID" value="PQD94917.1"/>
    <property type="molecule type" value="Genomic_DNA"/>
</dbReference>
<reference evidence="5 6" key="1">
    <citation type="submission" date="2017-12" db="EMBL/GenBank/DDBJ databases">
        <title>Taxonomic description and draft genome of Pradoshia cofamensis Gen. nov., sp. nov., a thermotolerant bacillale isolated from anterior gut of earthworm Eisenia fetida.</title>
        <authorList>
            <person name="Saha T."/>
            <person name="Chakraborty R."/>
        </authorList>
    </citation>
    <scope>NUCLEOTIDE SEQUENCE [LARGE SCALE GENOMIC DNA]</scope>
    <source>
        <strain evidence="5 6">EAG3</strain>
    </source>
</reference>
<keyword evidence="1 2" id="KW-0436">Ligase</keyword>
<accession>A0A2S7MYU3</accession>
<organism evidence="5 6">
    <name type="scientific">Pradoshia eiseniae</name>
    <dbReference type="NCBI Taxonomy" id="2064768"/>
    <lineage>
        <taxon>Bacteria</taxon>
        <taxon>Bacillati</taxon>
        <taxon>Bacillota</taxon>
        <taxon>Bacilli</taxon>
        <taxon>Bacillales</taxon>
        <taxon>Bacillaceae</taxon>
        <taxon>Pradoshia</taxon>
    </lineage>
</organism>
<dbReference type="RefSeq" id="WP_104849624.1">
    <property type="nucleotide sequence ID" value="NZ_PKOZ01000006.1"/>
</dbReference>
<evidence type="ECO:0000313" key="6">
    <source>
        <dbReference type="Proteomes" id="UP000239663"/>
    </source>
</evidence>
<dbReference type="InterPro" id="IPR055398">
    <property type="entry name" value="Rossmann-like_BshC"/>
</dbReference>
<gene>
    <name evidence="2 5" type="primary">bshC</name>
    <name evidence="5" type="ORF">CYL18_11305</name>
</gene>
<evidence type="ECO:0000256" key="2">
    <source>
        <dbReference type="HAMAP-Rule" id="MF_01867"/>
    </source>
</evidence>
<feature type="domain" description="Bacillithiol biosynthesis BshC N-terminal Rossmann-like" evidence="3">
    <location>
        <begin position="1"/>
        <end position="382"/>
    </location>
</feature>
<dbReference type="InterPro" id="IPR011199">
    <property type="entry name" value="Bacillithiol_biosynth_BshC"/>
</dbReference>